<keyword evidence="2" id="KW-1277">Toxin-antitoxin system</keyword>
<evidence type="ECO:0000256" key="2">
    <source>
        <dbReference type="ARBA" id="ARBA00022649"/>
    </source>
</evidence>
<dbReference type="AlphaFoldDB" id="A0A519B995"/>
<evidence type="ECO:0000256" key="1">
    <source>
        <dbReference type="ARBA" id="ARBA00006620"/>
    </source>
</evidence>
<dbReference type="GO" id="GO:0016787">
    <property type="term" value="F:hydrolase activity"/>
    <property type="evidence" value="ECO:0007669"/>
    <property type="project" value="UniProtKB-KW"/>
</dbReference>
<dbReference type="PANTHER" id="PTHR34873">
    <property type="entry name" value="SSR1766 PROTEIN"/>
    <property type="match status" value="1"/>
</dbReference>
<dbReference type="PANTHER" id="PTHR34873:SF3">
    <property type="entry name" value="ADDICTION MODULE TOXIN, HICA FAMILY"/>
    <property type="match status" value="1"/>
</dbReference>
<dbReference type="GO" id="GO:0003729">
    <property type="term" value="F:mRNA binding"/>
    <property type="evidence" value="ECO:0007669"/>
    <property type="project" value="InterPro"/>
</dbReference>
<keyword evidence="7" id="KW-0346">Stress response</keyword>
<dbReference type="InterPro" id="IPR038570">
    <property type="entry name" value="HicA_sf"/>
</dbReference>
<dbReference type="InterPro" id="IPR012933">
    <property type="entry name" value="HicA_mRNA_interferase"/>
</dbReference>
<dbReference type="Proteomes" id="UP000320813">
    <property type="component" value="Unassembled WGS sequence"/>
</dbReference>
<keyword evidence="3" id="KW-0540">Nuclease</keyword>
<evidence type="ECO:0000256" key="6">
    <source>
        <dbReference type="ARBA" id="ARBA00022884"/>
    </source>
</evidence>
<protein>
    <submittedName>
        <fullName evidence="8">Addiction module toxin, HicA family</fullName>
    </submittedName>
</protein>
<keyword evidence="5" id="KW-0378">Hydrolase</keyword>
<evidence type="ECO:0000256" key="4">
    <source>
        <dbReference type="ARBA" id="ARBA00022759"/>
    </source>
</evidence>
<dbReference type="Pfam" id="PF07927">
    <property type="entry name" value="HicA_toxin"/>
    <property type="match status" value="1"/>
</dbReference>
<evidence type="ECO:0000256" key="3">
    <source>
        <dbReference type="ARBA" id="ARBA00022722"/>
    </source>
</evidence>
<reference evidence="8 9" key="1">
    <citation type="submission" date="2019-01" db="EMBL/GenBank/DDBJ databases">
        <title>Insights into ecological role of a new deltaproteobacterial order Candidatus Sinidesulfobacterales (Sva0485) by metagenomics and metatranscriptomics.</title>
        <authorList>
            <person name="Tan S."/>
            <person name="Liu J."/>
            <person name="Fang Y."/>
            <person name="Hedlund B.P."/>
            <person name="Lian Z.H."/>
            <person name="Huang L.Y."/>
            <person name="Li J.T."/>
            <person name="Huang L.N."/>
            <person name="Li W.J."/>
            <person name="Jiang H.C."/>
            <person name="Dong H.L."/>
            <person name="Shu W.S."/>
        </authorList>
    </citation>
    <scope>NUCLEOTIDE SEQUENCE [LARGE SCALE GENOMIC DNA]</scope>
    <source>
        <strain evidence="8">AP3</strain>
    </source>
</reference>
<dbReference type="EMBL" id="SGBD01000007">
    <property type="protein sequence ID" value="RZD13837.1"/>
    <property type="molecule type" value="Genomic_DNA"/>
</dbReference>
<keyword evidence="6" id="KW-0694">RNA-binding</keyword>
<sequence length="72" mass="8104">MPRITSKDIIKVAVKLGFQFDRKSGSHAIYYSDSDKRRIVVPIHSGKIIKPKTLSGIIKDMGLESNEFQSLL</sequence>
<comment type="similarity">
    <text evidence="1">Belongs to the HicA mRNA interferase family.</text>
</comment>
<evidence type="ECO:0000256" key="5">
    <source>
        <dbReference type="ARBA" id="ARBA00022801"/>
    </source>
</evidence>
<name>A0A519B995_9DELT</name>
<proteinExistence type="inferred from homology"/>
<evidence type="ECO:0000313" key="9">
    <source>
        <dbReference type="Proteomes" id="UP000320813"/>
    </source>
</evidence>
<gene>
    <name evidence="8" type="ORF">EVJ47_09175</name>
</gene>
<dbReference type="SUPFAM" id="SSF54786">
    <property type="entry name" value="YcfA/nrd intein domain"/>
    <property type="match status" value="1"/>
</dbReference>
<accession>A0A519B995</accession>
<comment type="caution">
    <text evidence="8">The sequence shown here is derived from an EMBL/GenBank/DDBJ whole genome shotgun (WGS) entry which is preliminary data.</text>
</comment>
<dbReference type="GO" id="GO:0004519">
    <property type="term" value="F:endonuclease activity"/>
    <property type="evidence" value="ECO:0007669"/>
    <property type="project" value="UniProtKB-KW"/>
</dbReference>
<evidence type="ECO:0000313" key="8">
    <source>
        <dbReference type="EMBL" id="RZD13837.1"/>
    </source>
</evidence>
<dbReference type="Gene3D" id="3.30.920.30">
    <property type="entry name" value="Hypothetical protein"/>
    <property type="match status" value="1"/>
</dbReference>
<organism evidence="8 9">
    <name type="scientific">Candidatus Acidulodesulfobacterium ferriphilum</name>
    <dbReference type="NCBI Taxonomy" id="2597223"/>
    <lineage>
        <taxon>Bacteria</taxon>
        <taxon>Deltaproteobacteria</taxon>
        <taxon>Candidatus Acidulodesulfobacterales</taxon>
        <taxon>Candidatus Acidulodesulfobacterium</taxon>
    </lineage>
</organism>
<evidence type="ECO:0000256" key="7">
    <source>
        <dbReference type="ARBA" id="ARBA00023016"/>
    </source>
</evidence>
<keyword evidence="4" id="KW-0255">Endonuclease</keyword>